<evidence type="ECO:0000313" key="2">
    <source>
        <dbReference type="WBParaSite" id="RSKR_0001146233.1"/>
    </source>
</evidence>
<proteinExistence type="predicted"/>
<dbReference type="Proteomes" id="UP000095286">
    <property type="component" value="Unplaced"/>
</dbReference>
<evidence type="ECO:0000313" key="1">
    <source>
        <dbReference type="Proteomes" id="UP000095286"/>
    </source>
</evidence>
<sequence>MPAHDYYIKIIVKAISPISCTPKYFIVREQVKNGNCTDGSICTCNSKESDAFKAFVSKNMKPIDGDVIEKRINKRDATTEEIEKADNSTTIVKTTTEKCNSPELKTIILDGIIPDDPNESKRKIHKTANEILSSADQFNSHLDVICSNTQFSFRIATQLFCEASKSNVTCFLYRQIGTHN</sequence>
<reference evidence="2" key="1">
    <citation type="submission" date="2016-11" db="UniProtKB">
        <authorList>
            <consortium name="WormBaseParasite"/>
        </authorList>
    </citation>
    <scope>IDENTIFICATION</scope>
    <source>
        <strain evidence="2">KR3021</strain>
    </source>
</reference>
<organism evidence="1 2">
    <name type="scientific">Rhabditophanes sp. KR3021</name>
    <dbReference type="NCBI Taxonomy" id="114890"/>
    <lineage>
        <taxon>Eukaryota</taxon>
        <taxon>Metazoa</taxon>
        <taxon>Ecdysozoa</taxon>
        <taxon>Nematoda</taxon>
        <taxon>Chromadorea</taxon>
        <taxon>Rhabditida</taxon>
        <taxon>Tylenchina</taxon>
        <taxon>Panagrolaimomorpha</taxon>
        <taxon>Strongyloidoidea</taxon>
        <taxon>Alloionematidae</taxon>
        <taxon>Rhabditophanes</taxon>
    </lineage>
</organism>
<protein>
    <submittedName>
        <fullName evidence="2">Ground-like domain-containing protein</fullName>
    </submittedName>
</protein>
<accession>A0AC35UHW3</accession>
<name>A0AC35UHW3_9BILA</name>
<dbReference type="WBParaSite" id="RSKR_0001146233.1">
    <property type="protein sequence ID" value="RSKR_0001146233.1"/>
    <property type="gene ID" value="RSKR_0001146233"/>
</dbReference>